<reference evidence="1 2" key="1">
    <citation type="journal article" date="2024" name="BMC Genomics">
        <title>De novo assembly and annotation of Popillia japonica's genome with initial clues to its potential as an invasive pest.</title>
        <authorList>
            <person name="Cucini C."/>
            <person name="Boschi S."/>
            <person name="Funari R."/>
            <person name="Cardaioli E."/>
            <person name="Iannotti N."/>
            <person name="Marturano G."/>
            <person name="Paoli F."/>
            <person name="Bruttini M."/>
            <person name="Carapelli A."/>
            <person name="Frati F."/>
            <person name="Nardi F."/>
        </authorList>
    </citation>
    <scope>NUCLEOTIDE SEQUENCE [LARGE SCALE GENOMIC DNA]</scope>
    <source>
        <strain evidence="1">DMR45628</strain>
    </source>
</reference>
<evidence type="ECO:0000313" key="2">
    <source>
        <dbReference type="Proteomes" id="UP001458880"/>
    </source>
</evidence>
<proteinExistence type="predicted"/>
<accession>A0AAW1K2W0</accession>
<name>A0AAW1K2W0_POPJA</name>
<dbReference type="AlphaFoldDB" id="A0AAW1K2W0"/>
<sequence>MKRCYDVPNVHKAGSLLPLAGLNLGSWLLGRLGPSEPVGLCWCKTSLGIQFLRGLDFLLSFERLKHKRGTAEPALQFSKKAELGK</sequence>
<organism evidence="1 2">
    <name type="scientific">Popillia japonica</name>
    <name type="common">Japanese beetle</name>
    <dbReference type="NCBI Taxonomy" id="7064"/>
    <lineage>
        <taxon>Eukaryota</taxon>
        <taxon>Metazoa</taxon>
        <taxon>Ecdysozoa</taxon>
        <taxon>Arthropoda</taxon>
        <taxon>Hexapoda</taxon>
        <taxon>Insecta</taxon>
        <taxon>Pterygota</taxon>
        <taxon>Neoptera</taxon>
        <taxon>Endopterygota</taxon>
        <taxon>Coleoptera</taxon>
        <taxon>Polyphaga</taxon>
        <taxon>Scarabaeiformia</taxon>
        <taxon>Scarabaeidae</taxon>
        <taxon>Rutelinae</taxon>
        <taxon>Popillia</taxon>
    </lineage>
</organism>
<comment type="caution">
    <text evidence="1">The sequence shown here is derived from an EMBL/GenBank/DDBJ whole genome shotgun (WGS) entry which is preliminary data.</text>
</comment>
<keyword evidence="2" id="KW-1185">Reference proteome</keyword>
<dbReference type="Proteomes" id="UP001458880">
    <property type="component" value="Unassembled WGS sequence"/>
</dbReference>
<gene>
    <name evidence="1" type="ORF">QE152_g25217</name>
</gene>
<dbReference type="EMBL" id="JASPKY010000271">
    <property type="protein sequence ID" value="KAK9711884.1"/>
    <property type="molecule type" value="Genomic_DNA"/>
</dbReference>
<evidence type="ECO:0000313" key="1">
    <source>
        <dbReference type="EMBL" id="KAK9711884.1"/>
    </source>
</evidence>
<protein>
    <submittedName>
        <fullName evidence="1">Uncharacterized protein</fullName>
    </submittedName>
</protein>